<feature type="signal peptide" evidence="5">
    <location>
        <begin position="1"/>
        <end position="30"/>
    </location>
</feature>
<keyword evidence="1" id="KW-1134">Transmembrane beta strand</keyword>
<dbReference type="GO" id="GO:0046819">
    <property type="term" value="P:protein secretion by the type V secretion system"/>
    <property type="evidence" value="ECO:0007669"/>
    <property type="project" value="TreeGrafter"/>
</dbReference>
<feature type="compositionally biased region" description="Low complexity" evidence="4">
    <location>
        <begin position="52"/>
        <end position="63"/>
    </location>
</feature>
<protein>
    <submittedName>
        <fullName evidence="8">Hemolysin activation/secretion protein</fullName>
    </submittedName>
</protein>
<comment type="caution">
    <text evidence="8">The sequence shown here is derived from an EMBL/GenBank/DDBJ whole genome shotgun (WGS) entry which is preliminary data.</text>
</comment>
<gene>
    <name evidence="8" type="ORF">BV98_003867</name>
</gene>
<proteinExistence type="predicted"/>
<evidence type="ECO:0000313" key="9">
    <source>
        <dbReference type="Proteomes" id="UP000024284"/>
    </source>
</evidence>
<evidence type="ECO:0000313" key="8">
    <source>
        <dbReference type="EMBL" id="KFG88284.1"/>
    </source>
</evidence>
<evidence type="ECO:0000259" key="6">
    <source>
        <dbReference type="Pfam" id="PF03865"/>
    </source>
</evidence>
<reference evidence="8" key="1">
    <citation type="submission" date="2014-08" db="EMBL/GenBank/DDBJ databases">
        <title>Draft genome sequences of Sphingobium herbicidovorans.</title>
        <authorList>
            <person name="Gan H.M."/>
            <person name="Gan H.Y."/>
            <person name="Savka M.A."/>
        </authorList>
    </citation>
    <scope>NUCLEOTIDE SEQUENCE [LARGE SCALE GENOMIC DNA]</scope>
    <source>
        <strain evidence="8">NBRC 16415</strain>
    </source>
</reference>
<name>A0A086P4G6_SPHHM</name>
<dbReference type="PATRIC" id="fig|1219045.3.peg.3924"/>
<evidence type="ECO:0000256" key="2">
    <source>
        <dbReference type="ARBA" id="ARBA00022692"/>
    </source>
</evidence>
<evidence type="ECO:0000259" key="7">
    <source>
        <dbReference type="Pfam" id="PF08479"/>
    </source>
</evidence>
<dbReference type="PANTHER" id="PTHR34597">
    <property type="entry name" value="SLR1661 PROTEIN"/>
    <property type="match status" value="1"/>
</dbReference>
<keyword evidence="3" id="KW-0998">Cell outer membrane</keyword>
<dbReference type="AlphaFoldDB" id="A0A086P4G6"/>
<feature type="region of interest" description="Disordered" evidence="4">
    <location>
        <begin position="37"/>
        <end position="73"/>
    </location>
</feature>
<dbReference type="PANTHER" id="PTHR34597:SF6">
    <property type="entry name" value="BLR6126 PROTEIN"/>
    <property type="match status" value="1"/>
</dbReference>
<dbReference type="Gene3D" id="2.40.160.50">
    <property type="entry name" value="membrane protein fhac: a member of the omp85/tpsb transporter family"/>
    <property type="match status" value="1"/>
</dbReference>
<evidence type="ECO:0000256" key="1">
    <source>
        <dbReference type="ARBA" id="ARBA00022452"/>
    </source>
</evidence>
<feature type="domain" description="Haemolysin activator HlyB C-terminal" evidence="6">
    <location>
        <begin position="221"/>
        <end position="496"/>
    </location>
</feature>
<dbReference type="Proteomes" id="UP000024284">
    <property type="component" value="Unassembled WGS sequence"/>
</dbReference>
<dbReference type="eggNOG" id="COG2831">
    <property type="taxonomic scope" value="Bacteria"/>
</dbReference>
<dbReference type="GO" id="GO:0008320">
    <property type="term" value="F:protein transmembrane transporter activity"/>
    <property type="evidence" value="ECO:0007669"/>
    <property type="project" value="TreeGrafter"/>
</dbReference>
<dbReference type="Pfam" id="PF03865">
    <property type="entry name" value="ShlB"/>
    <property type="match status" value="1"/>
</dbReference>
<keyword evidence="5" id="KW-0732">Signal</keyword>
<evidence type="ECO:0000256" key="4">
    <source>
        <dbReference type="SAM" id="MobiDB-lite"/>
    </source>
</evidence>
<dbReference type="InterPro" id="IPR013686">
    <property type="entry name" value="Polypept-transport_assoc_ShlB"/>
</dbReference>
<keyword evidence="1" id="KW-0472">Membrane</keyword>
<keyword evidence="9" id="KW-1185">Reference proteome</keyword>
<accession>A0A086P4G6</accession>
<dbReference type="InterPro" id="IPR051544">
    <property type="entry name" value="TPS_OM_transporter"/>
</dbReference>
<organism evidence="8 9">
    <name type="scientific">Sphingobium herbicidovorans (strain ATCC 700291 / DSM 11019 / CCUG 56400 / KCTC 2939 / LMG 18315 / NBRC 16415 / MH)</name>
    <name type="common">Sphingomonas herbicidovorans</name>
    <dbReference type="NCBI Taxonomy" id="1219045"/>
    <lineage>
        <taxon>Bacteria</taxon>
        <taxon>Pseudomonadati</taxon>
        <taxon>Pseudomonadota</taxon>
        <taxon>Alphaproteobacteria</taxon>
        <taxon>Sphingomonadales</taxon>
        <taxon>Sphingomonadaceae</taxon>
        <taxon>Sphingobium</taxon>
    </lineage>
</organism>
<dbReference type="RefSeq" id="WP_174525920.1">
    <property type="nucleotide sequence ID" value="NZ_BCZD01000016.1"/>
</dbReference>
<sequence>MIFDKALAGLKAAMAAAGLLLTIAPAPVSAQMAGPGEAASAPVIDRERPDRVTPSIAPASPATAPSPPPTVEPVGEPAAAIALTRVHYMGASLPAALLDRAVAPLIGRPLTRETLQAVAKAVGDAYARSDIAFYAVSIPAQVPAGGQLIVRVVEGRVTNYQLAGLSPSMPVRLIDAQMRRVMRDTPLRKSVLQRALALLRDIPGQSVDARVRQSGGEGELVLDLIVKRKQVQIGLLIDNSGVSNVIDGVQAQLSVTANGVLREGDSTKVAGYLPFYPDRYQFYSLAHSTPIGGNGTTLSANIAHMDSRLRNQPIEGEATLAGVTVTHAVIRNNRTNLSVNASLDGIDSSNYFLDVRFGDYRSRAVRLGASWSQSDQRQGHALSAVVSRGVDILGARAFTGFSEKAFTKVNMQAVAIRALSKRVSLKVTAKGQYSADKLPVTERFSLGGRGAGMAFRVGARTAEQALAGSAELSWTPIRAPPLQNSALFAYVDGAVAHGVARPFYRLPAEDLSLASAGGGIRVGIGAKWRLSAEVAVPVKRIDSRDSRKARFFFGIGRAF</sequence>
<evidence type="ECO:0000256" key="3">
    <source>
        <dbReference type="ARBA" id="ARBA00023237"/>
    </source>
</evidence>
<evidence type="ECO:0000256" key="5">
    <source>
        <dbReference type="SAM" id="SignalP"/>
    </source>
</evidence>
<dbReference type="STRING" id="76947.GCA_002080435_03790"/>
<dbReference type="Pfam" id="PF08479">
    <property type="entry name" value="POTRA_2"/>
    <property type="match status" value="1"/>
</dbReference>
<dbReference type="InterPro" id="IPR005565">
    <property type="entry name" value="Hemolysn_activator_HlyB_C"/>
</dbReference>
<keyword evidence="2" id="KW-0812">Transmembrane</keyword>
<dbReference type="EMBL" id="JFZA02000062">
    <property type="protein sequence ID" value="KFG88284.1"/>
    <property type="molecule type" value="Genomic_DNA"/>
</dbReference>
<feature type="domain" description="Polypeptide-transport-associated ShlB-type" evidence="7">
    <location>
        <begin position="83"/>
        <end position="155"/>
    </location>
</feature>
<feature type="chain" id="PRO_5001812945" evidence="5">
    <location>
        <begin position="31"/>
        <end position="559"/>
    </location>
</feature>
<dbReference type="Gene3D" id="3.10.20.310">
    <property type="entry name" value="membrane protein fhac"/>
    <property type="match status" value="1"/>
</dbReference>
<dbReference type="GO" id="GO:0098046">
    <property type="term" value="C:type V protein secretion system complex"/>
    <property type="evidence" value="ECO:0007669"/>
    <property type="project" value="TreeGrafter"/>
</dbReference>